<dbReference type="InterPro" id="IPR007443">
    <property type="entry name" value="LpoA"/>
</dbReference>
<dbReference type="SUPFAM" id="SSF53822">
    <property type="entry name" value="Periplasmic binding protein-like I"/>
    <property type="match status" value="1"/>
</dbReference>
<evidence type="ECO:0000313" key="4">
    <source>
        <dbReference type="EMBL" id="NIA56252.1"/>
    </source>
</evidence>
<dbReference type="Gene3D" id="3.40.50.2300">
    <property type="match status" value="2"/>
</dbReference>
<feature type="signal peptide" evidence="3">
    <location>
        <begin position="1"/>
        <end position="29"/>
    </location>
</feature>
<dbReference type="PANTHER" id="PTHR38038">
    <property type="entry name" value="PENICILLIN-BINDING PROTEIN ACTIVATOR LPOA"/>
    <property type="match status" value="1"/>
</dbReference>
<keyword evidence="1" id="KW-0472">Membrane</keyword>
<evidence type="ECO:0000256" key="1">
    <source>
        <dbReference type="ARBA" id="ARBA00023136"/>
    </source>
</evidence>
<protein>
    <recommendedName>
        <fullName evidence="6">Penicillin-binding protein activator</fullName>
    </recommendedName>
</protein>
<proteinExistence type="predicted"/>
<name>A0ABX0PHG4_9BURK</name>
<dbReference type="Proteomes" id="UP000716322">
    <property type="component" value="Unassembled WGS sequence"/>
</dbReference>
<dbReference type="PANTHER" id="PTHR38038:SF1">
    <property type="entry name" value="PENICILLIN-BINDING PROTEIN ACTIVATOR LPOA"/>
    <property type="match status" value="1"/>
</dbReference>
<gene>
    <name evidence="4" type="ORF">HAV22_21715</name>
</gene>
<comment type="caution">
    <text evidence="4">The sequence shown here is derived from an EMBL/GenBank/DDBJ whole genome shotgun (WGS) entry which is preliminary data.</text>
</comment>
<reference evidence="4 5" key="1">
    <citation type="submission" date="2020-03" db="EMBL/GenBank/DDBJ databases">
        <title>Genome sequence of strain Massilia sp. TW-1.</title>
        <authorList>
            <person name="Chaudhary D.K."/>
        </authorList>
    </citation>
    <scope>NUCLEOTIDE SEQUENCE [LARGE SCALE GENOMIC DNA]</scope>
    <source>
        <strain evidence="4 5">TW-1</strain>
    </source>
</reference>
<evidence type="ECO:0000256" key="3">
    <source>
        <dbReference type="SAM" id="SignalP"/>
    </source>
</evidence>
<keyword evidence="3" id="KW-0732">Signal</keyword>
<keyword evidence="5" id="KW-1185">Reference proteome</keyword>
<dbReference type="EMBL" id="JAAQOM010000014">
    <property type="protein sequence ID" value="NIA56252.1"/>
    <property type="molecule type" value="Genomic_DNA"/>
</dbReference>
<feature type="chain" id="PRO_5046049863" description="Penicillin-binding protein activator" evidence="3">
    <location>
        <begin position="30"/>
        <end position="434"/>
    </location>
</feature>
<organism evidence="4 5">
    <name type="scientific">Telluria antibiotica</name>
    <dbReference type="NCBI Taxonomy" id="2717319"/>
    <lineage>
        <taxon>Bacteria</taxon>
        <taxon>Pseudomonadati</taxon>
        <taxon>Pseudomonadota</taxon>
        <taxon>Betaproteobacteria</taxon>
        <taxon>Burkholderiales</taxon>
        <taxon>Oxalobacteraceae</taxon>
        <taxon>Telluria group</taxon>
        <taxon>Telluria</taxon>
    </lineage>
</organism>
<evidence type="ECO:0000256" key="2">
    <source>
        <dbReference type="SAM" id="MobiDB-lite"/>
    </source>
</evidence>
<dbReference type="InterPro" id="IPR028082">
    <property type="entry name" value="Peripla_BP_I"/>
</dbReference>
<evidence type="ECO:0000313" key="5">
    <source>
        <dbReference type="Proteomes" id="UP000716322"/>
    </source>
</evidence>
<evidence type="ECO:0008006" key="6">
    <source>
        <dbReference type="Google" id="ProtNLM"/>
    </source>
</evidence>
<accession>A0ABX0PHG4</accession>
<sequence length="434" mass="45343">MNILEARCAGHVRLLAMLLALGVGGHALAAAPSAGPPFDGTPCDGPQRLCASVDANTSARSSSRSPSLTRAGSPLLALADPAIQPRPAKPQANEPSPPPPPSSAPVRIALLLPLRSATLATAAEAVRAGFLAGMERDGTGFKADVIPTGDAPRDVLDAYARAAAASDIVVGPLARSAVAALADSDAVTRPTIVLSVPEGRAAVPARMLVAGLSVEDEARQVAEWAARDHPHGRALILTSGAAWARRAAGAFEARWRELGHTNQRYAMPAGEAGKVAIDELKQKLDIDPPDLLFAALDSTVLRAVRATIGTAIPCYGGGAANPGRTLQADDRGLDGVRILDLPWIVLPDHPVVMVYPRPLDAEQPLDMDRLYALGIDAFRVARELALRGGAPFGVDGVTGQLDVMPEPDGRLQLRRQEAAVILRDGQFDPVDKAR</sequence>
<feature type="region of interest" description="Disordered" evidence="2">
    <location>
        <begin position="85"/>
        <end position="105"/>
    </location>
</feature>
<dbReference type="RefSeq" id="WP_166861856.1">
    <property type="nucleotide sequence ID" value="NZ_JAAQOM010000014.1"/>
</dbReference>
<dbReference type="Pfam" id="PF04348">
    <property type="entry name" value="LppC"/>
    <property type="match status" value="1"/>
</dbReference>